<sequence>MSRFSPFSLFSRSPSLHRPFILGEGAALTLCFFFTLWANMMTPLWGDDYCFTAPLNLTDYASTTWQRYWTWTGRLPPTFLTFLFLGLGQASSLIGFHILNAALFTGLLLIISRFCFLASHTQPSKRFIDGFSTTLLIMMALWWLSRSIGEVVLWKTGAINYLWAVSGEFGLLFFVISFCLRPSTQAFSLKRTAISHRGKLFIVKSLLTFALFLAAFIVAMFLEPLSLLFSFFYSVLFLKKNNRKAPYFLSIFLGHWAGSLVLLTAPGNFARKASLPPSPIWDRIDGLLGFTGSLFDPYWLGVIALAILVFLYRHTQKRLTWGEILTTHKGWIFGACAIVYLLLLLALPRSALASRVSFPASLFLICYLLSVLYGLLQQPDQNQQVTFPLPLSIVICLLWGGHLYQSQKDINETARFHKNLILSLHLAQANMQAHTQTNNDVTLPDQTIGPRHKRLLFRKDKVFMGLSPDPEHWINRCFAKVYTLHSIKVSSPKQSSPLP</sequence>
<feature type="transmembrane region" description="Helical" evidence="1">
    <location>
        <begin position="387"/>
        <end position="405"/>
    </location>
</feature>
<feature type="transmembrane region" description="Helical" evidence="1">
    <location>
        <begin position="94"/>
        <end position="115"/>
    </location>
</feature>
<dbReference type="RefSeq" id="WP_203414297.1">
    <property type="nucleotide sequence ID" value="NZ_CP060244.1"/>
</dbReference>
<feature type="transmembrane region" description="Helical" evidence="1">
    <location>
        <begin position="286"/>
        <end position="310"/>
    </location>
</feature>
<feature type="transmembrane region" description="Helical" evidence="1">
    <location>
        <begin position="330"/>
        <end position="347"/>
    </location>
</feature>
<keyword evidence="3" id="KW-1185">Reference proteome</keyword>
<feature type="transmembrane region" description="Helical" evidence="1">
    <location>
        <begin position="161"/>
        <end position="180"/>
    </location>
</feature>
<dbReference type="InterPro" id="IPR045691">
    <property type="entry name" value="DUF6056"/>
</dbReference>
<feature type="transmembrane region" description="Helical" evidence="1">
    <location>
        <begin position="356"/>
        <end position="375"/>
    </location>
</feature>
<evidence type="ECO:0000256" key="1">
    <source>
        <dbReference type="SAM" id="Phobius"/>
    </source>
</evidence>
<feature type="transmembrane region" description="Helical" evidence="1">
    <location>
        <begin position="127"/>
        <end position="145"/>
    </location>
</feature>
<evidence type="ECO:0000313" key="3">
    <source>
        <dbReference type="Proteomes" id="UP000516349"/>
    </source>
</evidence>
<feature type="transmembrane region" description="Helical" evidence="1">
    <location>
        <begin position="201"/>
        <end position="233"/>
    </location>
</feature>
<organism evidence="2 3">
    <name type="scientific">Entomobacter blattae</name>
    <dbReference type="NCBI Taxonomy" id="2762277"/>
    <lineage>
        <taxon>Bacteria</taxon>
        <taxon>Pseudomonadati</taxon>
        <taxon>Pseudomonadota</taxon>
        <taxon>Alphaproteobacteria</taxon>
        <taxon>Acetobacterales</taxon>
        <taxon>Acetobacteraceae</taxon>
        <taxon>Entomobacter</taxon>
    </lineage>
</organism>
<protein>
    <submittedName>
        <fullName evidence="2">Uncharacterized protein</fullName>
    </submittedName>
</protein>
<feature type="transmembrane region" description="Helical" evidence="1">
    <location>
        <begin position="20"/>
        <end position="38"/>
    </location>
</feature>
<keyword evidence="1" id="KW-0472">Membrane</keyword>
<dbReference type="KEGG" id="ebla:JGUZn3_06580"/>
<dbReference type="Pfam" id="PF19528">
    <property type="entry name" value="DUF6056"/>
    <property type="match status" value="1"/>
</dbReference>
<feature type="transmembrane region" description="Helical" evidence="1">
    <location>
        <begin position="245"/>
        <end position="265"/>
    </location>
</feature>
<proteinExistence type="predicted"/>
<dbReference type="Proteomes" id="UP000516349">
    <property type="component" value="Chromosome"/>
</dbReference>
<dbReference type="AlphaFoldDB" id="A0A7H1NQ40"/>
<reference evidence="2 3" key="1">
    <citation type="submission" date="2020-08" db="EMBL/GenBank/DDBJ databases">
        <title>Complete genome sequence of Entomobacter blattae G55GP.</title>
        <authorList>
            <person name="Poehlein A."/>
            <person name="Guzman J."/>
            <person name="Daniel R."/>
            <person name="Vilcinskas A."/>
        </authorList>
    </citation>
    <scope>NUCLEOTIDE SEQUENCE [LARGE SCALE GENOMIC DNA]</scope>
    <source>
        <strain evidence="2 3">G55GP</strain>
    </source>
</reference>
<evidence type="ECO:0000313" key="2">
    <source>
        <dbReference type="EMBL" id="QNT77900.1"/>
    </source>
</evidence>
<gene>
    <name evidence="2" type="ORF">JGUZn3_06580</name>
</gene>
<name>A0A7H1NQ40_9PROT</name>
<accession>A0A7H1NQ40</accession>
<dbReference type="EMBL" id="CP060244">
    <property type="protein sequence ID" value="QNT77900.1"/>
    <property type="molecule type" value="Genomic_DNA"/>
</dbReference>
<keyword evidence="1" id="KW-1133">Transmembrane helix</keyword>
<keyword evidence="1" id="KW-0812">Transmembrane</keyword>